<dbReference type="Pfam" id="PF09524">
    <property type="entry name" value="Phg_2220_C"/>
    <property type="match status" value="1"/>
</dbReference>
<comment type="caution">
    <text evidence="2">The sequence shown here is derived from an EMBL/GenBank/DDBJ whole genome shotgun (WGS) entry which is preliminary data.</text>
</comment>
<evidence type="ECO:0000313" key="3">
    <source>
        <dbReference type="Proteomes" id="UP001646157"/>
    </source>
</evidence>
<name>A0ABS2N7H1_9BACI</name>
<dbReference type="NCBIfam" id="TIGR02220">
    <property type="entry name" value="phg_TIGR02220"/>
    <property type="match status" value="1"/>
</dbReference>
<evidence type="ECO:0000313" key="2">
    <source>
        <dbReference type="EMBL" id="MBM7583541.1"/>
    </source>
</evidence>
<dbReference type="Proteomes" id="UP001646157">
    <property type="component" value="Unassembled WGS sequence"/>
</dbReference>
<keyword evidence="3" id="KW-1185">Reference proteome</keyword>
<dbReference type="RefSeq" id="WP_205167814.1">
    <property type="nucleotide sequence ID" value="NZ_JAFBDZ010000001.1"/>
</dbReference>
<gene>
    <name evidence="2" type="ORF">JOC86_000078</name>
</gene>
<protein>
    <submittedName>
        <fullName evidence="2">Phage protein (TIGR02220 family)</fullName>
    </submittedName>
</protein>
<reference evidence="2 3" key="1">
    <citation type="submission" date="2021-01" db="EMBL/GenBank/DDBJ databases">
        <title>Genomic Encyclopedia of Type Strains, Phase IV (KMG-IV): sequencing the most valuable type-strain genomes for metagenomic binning, comparative biology and taxonomic classification.</title>
        <authorList>
            <person name="Goeker M."/>
        </authorList>
    </citation>
    <scope>NUCLEOTIDE SEQUENCE [LARGE SCALE GENOMIC DNA]</scope>
    <source>
        <strain evidence="2 3">DSM 24834</strain>
    </source>
</reference>
<feature type="domain" description="Phage conserved hypothetical protein C-terminal" evidence="1">
    <location>
        <begin position="160"/>
        <end position="232"/>
    </location>
</feature>
<accession>A0ABS2N7H1</accession>
<proteinExistence type="predicted"/>
<dbReference type="InterPro" id="IPR011741">
    <property type="entry name" value="Phg_2220_C"/>
</dbReference>
<sequence>MSRLLINEHPLMVIPSLAVKVGVNESIFLQQIHYWLTTSSHVFEENKWIYNSYIEWQKQFPFWSISTIRRTINSLEKQGYVVSANWNRSKMDKTKWYRIDYEKLEGLEYHRLSLFDLPSAQSEQSKESGWTKDEISLNKPIPEITTETTTEKIHILFSEVIDYLNQQTHSSYKSNSKKTKQLIQARWREGFVLDDFKKVIDLKTSEWLRDPHWSKYLRPETLFGPKFESYVNQKANKKSYKEEDFNLDD</sequence>
<organism evidence="2 3">
    <name type="scientific">Rossellomorea pakistanensis</name>
    <dbReference type="NCBI Taxonomy" id="992288"/>
    <lineage>
        <taxon>Bacteria</taxon>
        <taxon>Bacillati</taxon>
        <taxon>Bacillota</taxon>
        <taxon>Bacilli</taxon>
        <taxon>Bacillales</taxon>
        <taxon>Bacillaceae</taxon>
        <taxon>Rossellomorea</taxon>
    </lineage>
</organism>
<evidence type="ECO:0000259" key="1">
    <source>
        <dbReference type="Pfam" id="PF09524"/>
    </source>
</evidence>
<dbReference type="EMBL" id="JAFBDZ010000001">
    <property type="protein sequence ID" value="MBM7583541.1"/>
    <property type="molecule type" value="Genomic_DNA"/>
</dbReference>